<evidence type="ECO:0000256" key="12">
    <source>
        <dbReference type="ARBA" id="ARBA00078171"/>
    </source>
</evidence>
<proteinExistence type="inferred from homology"/>
<feature type="region of interest" description="Disordered" evidence="14">
    <location>
        <begin position="1"/>
        <end position="77"/>
    </location>
</feature>
<evidence type="ECO:0000256" key="2">
    <source>
        <dbReference type="ARBA" id="ARBA00002421"/>
    </source>
</evidence>
<dbReference type="GO" id="GO:0006284">
    <property type="term" value="P:base-excision repair"/>
    <property type="evidence" value="ECO:0007669"/>
    <property type="project" value="InterPro"/>
</dbReference>
<keyword evidence="7" id="KW-0234">DNA repair</keyword>
<reference evidence="15" key="1">
    <citation type="submission" date="2020-07" db="EMBL/GenBank/DDBJ databases">
        <title>The High-quality genome of the commercially important snow crab, Chionoecetes opilio.</title>
        <authorList>
            <person name="Jeong J.-H."/>
            <person name="Ryu S."/>
        </authorList>
    </citation>
    <scope>NUCLEOTIDE SEQUENCE</scope>
    <source>
        <strain evidence="15">MADBK_172401_WGS</strain>
        <tissue evidence="15">Digestive gland</tissue>
    </source>
</reference>
<evidence type="ECO:0000256" key="13">
    <source>
        <dbReference type="ARBA" id="ARBA00082988"/>
    </source>
</evidence>
<evidence type="ECO:0000256" key="1">
    <source>
        <dbReference type="ARBA" id="ARBA00000086"/>
    </source>
</evidence>
<dbReference type="NCBIfam" id="TIGR00567">
    <property type="entry name" value="3mg"/>
    <property type="match status" value="1"/>
</dbReference>
<dbReference type="GO" id="GO:0003905">
    <property type="term" value="F:alkylbase DNA N-glycosylase activity"/>
    <property type="evidence" value="ECO:0007669"/>
    <property type="project" value="UniProtKB-EC"/>
</dbReference>
<dbReference type="PANTHER" id="PTHR10429">
    <property type="entry name" value="DNA-3-METHYLADENINE GLYCOSYLASE"/>
    <property type="match status" value="1"/>
</dbReference>
<evidence type="ECO:0000256" key="9">
    <source>
        <dbReference type="ARBA" id="ARBA00066187"/>
    </source>
</evidence>
<evidence type="ECO:0000256" key="8">
    <source>
        <dbReference type="ARBA" id="ARBA00033426"/>
    </source>
</evidence>
<dbReference type="FunFam" id="3.10.300.10:FF:000001">
    <property type="entry name" value="Putative 3-methyladenine DNA glycosylase"/>
    <property type="match status" value="1"/>
</dbReference>
<dbReference type="HAMAP" id="MF_00527">
    <property type="entry name" value="3MGH"/>
    <property type="match status" value="1"/>
</dbReference>
<accession>A0A8J5CUV9</accession>
<keyword evidence="16" id="KW-1185">Reference proteome</keyword>
<keyword evidence="5" id="KW-0227">DNA damage</keyword>
<name>A0A8J5CUV9_CHIOP</name>
<dbReference type="InterPro" id="IPR036995">
    <property type="entry name" value="MPG_sf"/>
</dbReference>
<evidence type="ECO:0000256" key="4">
    <source>
        <dbReference type="ARBA" id="ARBA00012000"/>
    </source>
</evidence>
<comment type="caution">
    <text evidence="15">The sequence shown here is derived from an EMBL/GenBank/DDBJ whole genome shotgun (WGS) entry which is preliminary data.</text>
</comment>
<dbReference type="AlphaFoldDB" id="A0A8J5CUV9"/>
<dbReference type="EMBL" id="JACEEZ010012372">
    <property type="protein sequence ID" value="KAG0720735.1"/>
    <property type="molecule type" value="Genomic_DNA"/>
</dbReference>
<gene>
    <name evidence="15" type="primary">MPG</name>
    <name evidence="15" type="ORF">GWK47_047884</name>
</gene>
<protein>
    <recommendedName>
        <fullName evidence="10">DNA-3-methyladenine glycosylase</fullName>
        <ecNumber evidence="4">3.2.2.21</ecNumber>
    </recommendedName>
    <alternativeName>
        <fullName evidence="11">3-alkyladenine DNA glycosylase</fullName>
    </alternativeName>
    <alternativeName>
        <fullName evidence="8">3-methyladenine DNA glycosidase</fullName>
    </alternativeName>
    <alternativeName>
        <fullName evidence="13">ADPG</fullName>
    </alternativeName>
    <alternativeName>
        <fullName evidence="12">N-methylpurine-DNA glycosylase</fullName>
    </alternativeName>
</protein>
<feature type="compositionally biased region" description="Basic and acidic residues" evidence="14">
    <location>
        <begin position="40"/>
        <end position="52"/>
    </location>
</feature>
<dbReference type="Gene3D" id="3.10.300.10">
    <property type="entry name" value="Methylpurine-DNA glycosylase (MPG)"/>
    <property type="match status" value="1"/>
</dbReference>
<dbReference type="CDD" id="cd00540">
    <property type="entry name" value="AAG"/>
    <property type="match status" value="1"/>
</dbReference>
<comment type="function">
    <text evidence="2">Hydrolysis of the deoxyribose N-glycosidic bond to excise 3-methyladenine, and 7-methylguanine from the damaged DNA polymer formed by alkylation lesions.</text>
</comment>
<evidence type="ECO:0000256" key="3">
    <source>
        <dbReference type="ARBA" id="ARBA00009232"/>
    </source>
</evidence>
<dbReference type="Proteomes" id="UP000770661">
    <property type="component" value="Unassembled WGS sequence"/>
</dbReference>
<evidence type="ECO:0000256" key="11">
    <source>
        <dbReference type="ARBA" id="ARBA00076879"/>
    </source>
</evidence>
<dbReference type="PANTHER" id="PTHR10429:SF0">
    <property type="entry name" value="DNA-3-METHYLADENINE GLYCOSYLASE"/>
    <property type="match status" value="1"/>
</dbReference>
<evidence type="ECO:0000256" key="7">
    <source>
        <dbReference type="ARBA" id="ARBA00023204"/>
    </source>
</evidence>
<dbReference type="InterPro" id="IPR003180">
    <property type="entry name" value="MPG"/>
</dbReference>
<dbReference type="InterPro" id="IPR011034">
    <property type="entry name" value="Formyl_transferase-like_C_sf"/>
</dbReference>
<evidence type="ECO:0000313" key="16">
    <source>
        <dbReference type="Proteomes" id="UP000770661"/>
    </source>
</evidence>
<organism evidence="15 16">
    <name type="scientific">Chionoecetes opilio</name>
    <name type="common">Atlantic snow crab</name>
    <name type="synonym">Cancer opilio</name>
    <dbReference type="NCBI Taxonomy" id="41210"/>
    <lineage>
        <taxon>Eukaryota</taxon>
        <taxon>Metazoa</taxon>
        <taxon>Ecdysozoa</taxon>
        <taxon>Arthropoda</taxon>
        <taxon>Crustacea</taxon>
        <taxon>Multicrustacea</taxon>
        <taxon>Malacostraca</taxon>
        <taxon>Eumalacostraca</taxon>
        <taxon>Eucarida</taxon>
        <taxon>Decapoda</taxon>
        <taxon>Pleocyemata</taxon>
        <taxon>Brachyura</taxon>
        <taxon>Eubrachyura</taxon>
        <taxon>Majoidea</taxon>
        <taxon>Majidae</taxon>
        <taxon>Chionoecetes</taxon>
    </lineage>
</organism>
<dbReference type="GO" id="GO:0003677">
    <property type="term" value="F:DNA binding"/>
    <property type="evidence" value="ECO:0007669"/>
    <property type="project" value="InterPro"/>
</dbReference>
<evidence type="ECO:0000256" key="5">
    <source>
        <dbReference type="ARBA" id="ARBA00022763"/>
    </source>
</evidence>
<evidence type="ECO:0000313" key="15">
    <source>
        <dbReference type="EMBL" id="KAG0720735.1"/>
    </source>
</evidence>
<feature type="compositionally biased region" description="Pro residues" evidence="14">
    <location>
        <begin position="64"/>
        <end position="77"/>
    </location>
</feature>
<dbReference type="SUPFAM" id="SSF50486">
    <property type="entry name" value="FMT C-terminal domain-like"/>
    <property type="match status" value="1"/>
</dbReference>
<dbReference type="OrthoDB" id="6353017at2759"/>
<dbReference type="EC" id="3.2.2.21" evidence="4"/>
<feature type="compositionally biased region" description="Polar residues" evidence="14">
    <location>
        <begin position="18"/>
        <end position="29"/>
    </location>
</feature>
<comment type="subunit">
    <text evidence="9">Binds MBD1. Binds SSBP1.</text>
</comment>
<evidence type="ECO:0000256" key="10">
    <source>
        <dbReference type="ARBA" id="ARBA00068926"/>
    </source>
</evidence>
<evidence type="ECO:0000256" key="6">
    <source>
        <dbReference type="ARBA" id="ARBA00022801"/>
    </source>
</evidence>
<keyword evidence="6" id="KW-0378">Hydrolase</keyword>
<evidence type="ECO:0000256" key="14">
    <source>
        <dbReference type="SAM" id="MobiDB-lite"/>
    </source>
</evidence>
<comment type="catalytic activity">
    <reaction evidence="1">
        <text>Hydrolysis of alkylated DNA, releasing 3-methyladenine, 3-methylguanine, 7-methylguanine and 7-methyladenine.</text>
        <dbReference type="EC" id="3.2.2.21"/>
    </reaction>
</comment>
<comment type="similarity">
    <text evidence="3">Belongs to the DNA glycosylase MPG family.</text>
</comment>
<dbReference type="Pfam" id="PF02245">
    <property type="entry name" value="Pur_DNA_glyco"/>
    <property type="match status" value="1"/>
</dbReference>
<feature type="compositionally biased region" description="Basic and acidic residues" evidence="14">
    <location>
        <begin position="8"/>
        <end position="17"/>
    </location>
</feature>
<sequence length="319" mass="34473">MPRKRTLPRTDKGDSKAVKTSPTPGSETHSPFFALTEQESEARDSQSEEPRAGRYQAHNQPSEPILPDPPITLPRPARPWGLGQRLTADFYDQECVVLAKALLGKVLVRVVGGRRVAARVVETESYLGGPDQASHSCGGKRTPRNEPMYMRAGTSYVYSIYGMYHCFNVSCQGEGACVLVRGAEPLEGVEVMVQGRAARRGANARPLKPHQLCNGPSKLCQALALTKELANKLDLAESDVFWVEEDVEKQGEAGGGGGGQSGDQCKDRHRLLWGRMGEKASQGLALLLTVARDAEPPVGINPRLPTISPIAGAGWPLTQ</sequence>